<evidence type="ECO:0000313" key="3">
    <source>
        <dbReference type="EMBL" id="CQD02061.1"/>
    </source>
</evidence>
<dbReference type="Proteomes" id="UP000199601">
    <property type="component" value="Unassembled WGS sequence"/>
</dbReference>
<evidence type="ECO:0000313" key="4">
    <source>
        <dbReference type="Proteomes" id="UP000199601"/>
    </source>
</evidence>
<dbReference type="AlphaFoldDB" id="A0A0U1CW34"/>
<dbReference type="InterPro" id="IPR054353">
    <property type="entry name" value="IstA-like_C"/>
</dbReference>
<feature type="region of interest" description="Disordered" evidence="1">
    <location>
        <begin position="484"/>
        <end position="505"/>
    </location>
</feature>
<accession>A0A0U1CW34</accession>
<dbReference type="RefSeq" id="WP_062886419.1">
    <property type="nucleotide sequence ID" value="NZ_CTEC01000001.1"/>
</dbReference>
<evidence type="ECO:0000259" key="2">
    <source>
        <dbReference type="Pfam" id="PF22483"/>
    </source>
</evidence>
<dbReference type="Pfam" id="PF22483">
    <property type="entry name" value="Mu-transpos_C_2"/>
    <property type="match status" value="1"/>
</dbReference>
<proteinExistence type="predicted"/>
<dbReference type="EMBL" id="CTEC01000001">
    <property type="protein sequence ID" value="CQD02061.1"/>
    <property type="molecule type" value="Genomic_DNA"/>
</dbReference>
<dbReference type="PANTHER" id="PTHR35004">
    <property type="entry name" value="TRANSPOSASE RV3428C-RELATED"/>
    <property type="match status" value="1"/>
</dbReference>
<name>A0A0U1CW34_9MYCO</name>
<reference evidence="4" key="1">
    <citation type="submission" date="2015-03" db="EMBL/GenBank/DDBJ databases">
        <authorList>
            <person name="Urmite Genomes"/>
        </authorList>
    </citation>
    <scope>NUCLEOTIDE SEQUENCE [LARGE SCALE GENOMIC DNA]</scope>
    <source>
        <strain evidence="4">CSUR P1344</strain>
    </source>
</reference>
<dbReference type="NCBIfam" id="NF033546">
    <property type="entry name" value="transpos_IS21"/>
    <property type="match status" value="1"/>
</dbReference>
<evidence type="ECO:0000256" key="1">
    <source>
        <dbReference type="SAM" id="MobiDB-lite"/>
    </source>
</evidence>
<sequence>MPPNSRVELYAAIRRDARAGISGRELQRKHGVGWRTVQAAMASAWPAQRATYPTRASKLDAFKPLIDEILRTDLDAPRKQRHTVTRIFERLRTEYGMDDVSYPVVRAYVAKRRPDISIECGRGAPGVFVPQTHLPGREAEVDFGEISVRLNGQLVTCHLFSLRMSYSGKAIHRASATGGQEAFFEGHLHAFEVIGGVPAGKIRYDNLKAAVAQVIGFSRQRVETDRWVAFRSHFDLDAFYCQPGVTGAHEKGGVEGDIGRFRRNHLVPIPEVMSLRELNELIDDYDRADDDRRIGHRAHTVAESFSAERQLLKPLPVEPFETGLWLTPRVDRYSQITVRTNRYSVPSRLIGRQVRVLLNASDLTVYDGRTPVATHERLLTKGGSRLDLDHYLEALVRKPGALPGATALEQARTAGTFTTAHDAWWAAACKAHGDTAGTRALIEVLLLHRHINQRDVVAGIAAALQAGALTADAVALEARKAADTTEGVTAAVSPPTADTTSVTSLTQRRLTHLPADTRPPPSVTVYDQLLRRSTQ</sequence>
<keyword evidence="4" id="KW-1185">Reference proteome</keyword>
<gene>
    <name evidence="3" type="ORF">BN000_00114</name>
</gene>
<feature type="domain" description="Transposase for insertion sequence element IS21-like C-terminal" evidence="2">
    <location>
        <begin position="315"/>
        <end position="386"/>
    </location>
</feature>
<feature type="compositionally biased region" description="Polar residues" evidence="1">
    <location>
        <begin position="496"/>
        <end position="505"/>
    </location>
</feature>
<organism evidence="3 4">
    <name type="scientific">Mycobacterium europaeum</name>
    <dbReference type="NCBI Taxonomy" id="761804"/>
    <lineage>
        <taxon>Bacteria</taxon>
        <taxon>Bacillati</taxon>
        <taxon>Actinomycetota</taxon>
        <taxon>Actinomycetes</taxon>
        <taxon>Mycobacteriales</taxon>
        <taxon>Mycobacteriaceae</taxon>
        <taxon>Mycobacterium</taxon>
        <taxon>Mycobacterium simiae complex</taxon>
    </lineage>
</organism>
<protein>
    <submittedName>
        <fullName evidence="3">Transposase</fullName>
    </submittedName>
</protein>